<dbReference type="InterPro" id="IPR036597">
    <property type="entry name" value="Fido-like_dom_sf"/>
</dbReference>
<dbReference type="GO" id="GO:0070733">
    <property type="term" value="F:AMPylase activity"/>
    <property type="evidence" value="ECO:0007669"/>
    <property type="project" value="UniProtKB-EC"/>
</dbReference>
<comment type="catalytic activity">
    <reaction evidence="6">
        <text>L-threonyl-[protein] + ATP = 3-O-(5'-adenylyl)-L-threonyl-[protein] + diphosphate</text>
        <dbReference type="Rhea" id="RHEA:54292"/>
        <dbReference type="Rhea" id="RHEA-COMP:11060"/>
        <dbReference type="Rhea" id="RHEA-COMP:13847"/>
        <dbReference type="ChEBI" id="CHEBI:30013"/>
        <dbReference type="ChEBI" id="CHEBI:30616"/>
        <dbReference type="ChEBI" id="CHEBI:33019"/>
        <dbReference type="ChEBI" id="CHEBI:138113"/>
        <dbReference type="EC" id="2.7.7.108"/>
    </reaction>
</comment>
<evidence type="ECO:0000256" key="6">
    <source>
        <dbReference type="ARBA" id="ARBA00047939"/>
    </source>
</evidence>
<sequence length="203" mass="23062">MASTDGPDPYLDPLTGVFRNKVGARTPEALTAAEGDLSFARMLELLDDPPPHTTDLAELRAIHRHLFQDVYDWAGELRTVDLRKSADPFLPVPMIERAAHHAFEELRAEKYLRGLPRHRFIGRLAHHYDQLNYIHPFREGNGRAQRYFWSRVAREAGWELDWRSVEGPVNDEACRIAAEKQDLGPLRAMFGEVVVGPVTPSAE</sequence>
<keyword evidence="4" id="KW-0067">ATP-binding</keyword>
<gene>
    <name evidence="9" type="ORF">B842_04200</name>
</gene>
<evidence type="ECO:0000259" key="8">
    <source>
        <dbReference type="PROSITE" id="PS51459"/>
    </source>
</evidence>
<comment type="catalytic activity">
    <reaction evidence="7">
        <text>L-tyrosyl-[protein] + ATP = O-(5'-adenylyl)-L-tyrosyl-[protein] + diphosphate</text>
        <dbReference type="Rhea" id="RHEA:54288"/>
        <dbReference type="Rhea" id="RHEA-COMP:10136"/>
        <dbReference type="Rhea" id="RHEA-COMP:13846"/>
        <dbReference type="ChEBI" id="CHEBI:30616"/>
        <dbReference type="ChEBI" id="CHEBI:33019"/>
        <dbReference type="ChEBI" id="CHEBI:46858"/>
        <dbReference type="ChEBI" id="CHEBI:83624"/>
        <dbReference type="EC" id="2.7.7.108"/>
    </reaction>
</comment>
<protein>
    <recommendedName>
        <fullName evidence="5">protein adenylyltransferase</fullName>
        <ecNumber evidence="5">2.7.7.108</ecNumber>
    </recommendedName>
</protein>
<dbReference type="PROSITE" id="PS51459">
    <property type="entry name" value="FIDO"/>
    <property type="match status" value="1"/>
</dbReference>
<dbReference type="EMBL" id="CP005286">
    <property type="protein sequence ID" value="AJE32693.1"/>
    <property type="molecule type" value="Genomic_DNA"/>
</dbReference>
<dbReference type="GO" id="GO:0051302">
    <property type="term" value="P:regulation of cell division"/>
    <property type="evidence" value="ECO:0007669"/>
    <property type="project" value="TreeGrafter"/>
</dbReference>
<evidence type="ECO:0000256" key="2">
    <source>
        <dbReference type="ARBA" id="ARBA00022695"/>
    </source>
</evidence>
<evidence type="ECO:0000313" key="9">
    <source>
        <dbReference type="EMBL" id="AJE32693.1"/>
    </source>
</evidence>
<keyword evidence="1" id="KW-0808">Transferase</keyword>
<evidence type="ECO:0000256" key="4">
    <source>
        <dbReference type="ARBA" id="ARBA00022840"/>
    </source>
</evidence>
<dbReference type="EC" id="2.7.7.108" evidence="5"/>
<dbReference type="PANTHER" id="PTHR39560:SF1">
    <property type="entry name" value="PROTEIN ADENYLYLTRANSFERASE FIC-RELATED"/>
    <property type="match status" value="1"/>
</dbReference>
<dbReference type="Proteomes" id="UP000031524">
    <property type="component" value="Chromosome"/>
</dbReference>
<name>A0A0B5D8Z7_9CORY</name>
<keyword evidence="10" id="KW-1185">Reference proteome</keyword>
<dbReference type="KEGG" id="chm:B842_04200"/>
<dbReference type="Pfam" id="PF02661">
    <property type="entry name" value="Fic"/>
    <property type="match status" value="1"/>
</dbReference>
<dbReference type="InterPro" id="IPR003812">
    <property type="entry name" value="Fido"/>
</dbReference>
<dbReference type="STRING" id="1223515.B842_04200"/>
<accession>A0A0B5D8Z7</accession>
<evidence type="ECO:0000313" key="10">
    <source>
        <dbReference type="Proteomes" id="UP000031524"/>
    </source>
</evidence>
<evidence type="ECO:0000256" key="5">
    <source>
        <dbReference type="ARBA" id="ARBA00034531"/>
    </source>
</evidence>
<evidence type="ECO:0000256" key="1">
    <source>
        <dbReference type="ARBA" id="ARBA00022679"/>
    </source>
</evidence>
<dbReference type="Gene3D" id="1.10.3290.10">
    <property type="entry name" value="Fido-like domain"/>
    <property type="match status" value="1"/>
</dbReference>
<keyword evidence="2" id="KW-0548">Nucleotidyltransferase</keyword>
<feature type="domain" description="Fido" evidence="8">
    <location>
        <begin position="54"/>
        <end position="196"/>
    </location>
</feature>
<proteinExistence type="predicted"/>
<dbReference type="HOGENOM" id="CLU_080158_0_1_11"/>
<dbReference type="SUPFAM" id="SSF140931">
    <property type="entry name" value="Fic-like"/>
    <property type="match status" value="1"/>
</dbReference>
<evidence type="ECO:0000256" key="7">
    <source>
        <dbReference type="ARBA" id="ARBA00048696"/>
    </source>
</evidence>
<dbReference type="OrthoDB" id="9813719at2"/>
<evidence type="ECO:0000256" key="3">
    <source>
        <dbReference type="ARBA" id="ARBA00022741"/>
    </source>
</evidence>
<organism evidence="9 10">
    <name type="scientific">Corynebacterium humireducens NBRC 106098 = DSM 45392</name>
    <dbReference type="NCBI Taxonomy" id="1223515"/>
    <lineage>
        <taxon>Bacteria</taxon>
        <taxon>Bacillati</taxon>
        <taxon>Actinomycetota</taxon>
        <taxon>Actinomycetes</taxon>
        <taxon>Mycobacteriales</taxon>
        <taxon>Corynebacteriaceae</taxon>
        <taxon>Corynebacterium</taxon>
    </lineage>
</organism>
<reference evidence="9 10" key="1">
    <citation type="submission" date="2013-04" db="EMBL/GenBank/DDBJ databases">
        <title>Complete genome sequence of Corynebacterium humireducens DSM 45392(T), isolated from a wastewater-fed microbial fuel cell.</title>
        <authorList>
            <person name="Ruckert C."/>
            <person name="Albersmeier A."/>
            <person name="Kalinowski J."/>
        </authorList>
    </citation>
    <scope>NUCLEOTIDE SEQUENCE [LARGE SCALE GENOMIC DNA]</scope>
    <source>
        <strain evidence="10">MFC-5</strain>
    </source>
</reference>
<dbReference type="PANTHER" id="PTHR39560">
    <property type="entry name" value="PROTEIN ADENYLYLTRANSFERASE FIC-RELATED"/>
    <property type="match status" value="1"/>
</dbReference>
<keyword evidence="3" id="KW-0547">Nucleotide-binding</keyword>
<dbReference type="AlphaFoldDB" id="A0A0B5D8Z7"/>
<dbReference type="RefSeq" id="WP_040085380.1">
    <property type="nucleotide sequence ID" value="NZ_BCSU01000029.1"/>
</dbReference>
<dbReference type="GO" id="GO:0005524">
    <property type="term" value="F:ATP binding"/>
    <property type="evidence" value="ECO:0007669"/>
    <property type="project" value="UniProtKB-KW"/>
</dbReference>